<sequence>MTNEQFDCCLTHRSGAASEAAPLVLVEGLTVEEAKARTKLAESTIRNASGDTSVIEQRKAVIEPLAKSLLARLGGR</sequence>
<name>A0A345Y3L6_9NEIS</name>
<proteinExistence type="predicted"/>
<evidence type="ECO:0000313" key="1">
    <source>
        <dbReference type="EMBL" id="AXK38518.1"/>
    </source>
</evidence>
<dbReference type="KEGG" id="ccah:DWG20_03245"/>
<dbReference type="EMBL" id="CP031337">
    <property type="protein sequence ID" value="AXK38518.1"/>
    <property type="molecule type" value="Genomic_DNA"/>
</dbReference>
<dbReference type="Proteomes" id="UP000254537">
    <property type="component" value="Chromosome"/>
</dbReference>
<gene>
    <name evidence="1" type="ORF">DWG20_03245</name>
</gene>
<reference evidence="1 2" key="1">
    <citation type="submission" date="2018-07" db="EMBL/GenBank/DDBJ databases">
        <title>Crenobacter cavernae sp. nov., isolated from a karst cave.</title>
        <authorList>
            <person name="Zhu H."/>
        </authorList>
    </citation>
    <scope>NUCLEOTIDE SEQUENCE [LARGE SCALE GENOMIC DNA]</scope>
    <source>
        <strain evidence="1 2">K1W11S-77</strain>
    </source>
</reference>
<evidence type="ECO:0000313" key="2">
    <source>
        <dbReference type="Proteomes" id="UP000254537"/>
    </source>
</evidence>
<organism evidence="1 2">
    <name type="scientific">Crenobacter cavernae</name>
    <dbReference type="NCBI Taxonomy" id="2290923"/>
    <lineage>
        <taxon>Bacteria</taxon>
        <taxon>Pseudomonadati</taxon>
        <taxon>Pseudomonadota</taxon>
        <taxon>Betaproteobacteria</taxon>
        <taxon>Neisseriales</taxon>
        <taxon>Neisseriaceae</taxon>
        <taxon>Crenobacter</taxon>
    </lineage>
</organism>
<accession>A0A345Y3L6</accession>
<dbReference type="RefSeq" id="WP_115432458.1">
    <property type="nucleotide sequence ID" value="NZ_CP031337.1"/>
</dbReference>
<protein>
    <submittedName>
        <fullName evidence="1">Uncharacterized protein</fullName>
    </submittedName>
</protein>
<dbReference type="AlphaFoldDB" id="A0A345Y3L6"/>